<evidence type="ECO:0000313" key="2">
    <source>
        <dbReference type="EMBL" id="KAJ1726263.1"/>
    </source>
</evidence>
<gene>
    <name evidence="2" type="ORF">LPJ61_005308</name>
</gene>
<dbReference type="OrthoDB" id="5600409at2759"/>
<feature type="compositionally biased region" description="Polar residues" evidence="1">
    <location>
        <begin position="224"/>
        <end position="263"/>
    </location>
</feature>
<comment type="caution">
    <text evidence="2">The sequence shown here is derived from an EMBL/GenBank/DDBJ whole genome shotgun (WGS) entry which is preliminary data.</text>
</comment>
<evidence type="ECO:0000313" key="3">
    <source>
        <dbReference type="Proteomes" id="UP001143981"/>
    </source>
</evidence>
<protein>
    <submittedName>
        <fullName evidence="2">Uncharacterized protein</fullName>
    </submittedName>
</protein>
<keyword evidence="3" id="KW-1185">Reference proteome</keyword>
<reference evidence="2" key="1">
    <citation type="submission" date="2022-07" db="EMBL/GenBank/DDBJ databases">
        <title>Phylogenomic reconstructions and comparative analyses of Kickxellomycotina fungi.</title>
        <authorList>
            <person name="Reynolds N.K."/>
            <person name="Stajich J.E."/>
            <person name="Barry K."/>
            <person name="Grigoriev I.V."/>
            <person name="Crous P."/>
            <person name="Smith M.E."/>
        </authorList>
    </citation>
    <scope>NUCLEOTIDE SEQUENCE</scope>
    <source>
        <strain evidence="2">BCRC 34381</strain>
    </source>
</reference>
<organism evidence="2 3">
    <name type="scientific">Coemansia biformis</name>
    <dbReference type="NCBI Taxonomy" id="1286918"/>
    <lineage>
        <taxon>Eukaryota</taxon>
        <taxon>Fungi</taxon>
        <taxon>Fungi incertae sedis</taxon>
        <taxon>Zoopagomycota</taxon>
        <taxon>Kickxellomycotina</taxon>
        <taxon>Kickxellomycetes</taxon>
        <taxon>Kickxellales</taxon>
        <taxon>Kickxellaceae</taxon>
        <taxon>Coemansia</taxon>
    </lineage>
</organism>
<feature type="compositionally biased region" description="Low complexity" evidence="1">
    <location>
        <begin position="190"/>
        <end position="211"/>
    </location>
</feature>
<dbReference type="EMBL" id="JANBOI010001665">
    <property type="protein sequence ID" value="KAJ1726263.1"/>
    <property type="molecule type" value="Genomic_DNA"/>
</dbReference>
<sequence>MPQPQQQPVRPMASTPAAANAAQMYAGLPANGTQHMALVSILNPHQVQFLFEQLRGQMPQVFGTMTVEYFARYLYSGNLANVPIVNQLLTMMASNIQQQRLQQQQQQQQQMLAAASGAAGGRPVASLAGMPGMQQALSPQQQLQLQQHQQQQQLQFQQQQQQQLQRVQLLQQQQKAAQAGGVRPLNPFMSPSLAHQSAAAAARPAGTPTPSQTGGQRGLKRKSVNSSPAPSVATPQQPLNKSPRVTSPQNRPASAVHQPTQLAMGSPNAAAPGAKSDSETAIATGSKSKSETLAAGPTADVKPGAVATEKPPTSADKTGPAVPSQIPLSSGATLAVPAAPASASMAEQQAASAAAMQSFLAGMTSPANQPNNAVPMSTSAAEAAAAALSIADKAAATTGSQTAAGNVTAAMAANLQNLNPAQ</sequence>
<feature type="non-terminal residue" evidence="2">
    <location>
        <position position="422"/>
    </location>
</feature>
<dbReference type="Proteomes" id="UP001143981">
    <property type="component" value="Unassembled WGS sequence"/>
</dbReference>
<name>A0A9W7Y938_9FUNG</name>
<evidence type="ECO:0000256" key="1">
    <source>
        <dbReference type="SAM" id="MobiDB-lite"/>
    </source>
</evidence>
<dbReference type="AlphaFoldDB" id="A0A9W7Y938"/>
<proteinExistence type="predicted"/>
<feature type="region of interest" description="Disordered" evidence="1">
    <location>
        <begin position="182"/>
        <end position="323"/>
    </location>
</feature>
<accession>A0A9W7Y938</accession>